<evidence type="ECO:0000313" key="2">
    <source>
        <dbReference type="EMBL" id="GGC36116.1"/>
    </source>
</evidence>
<accession>A0ABQ1M867</accession>
<dbReference type="RefSeq" id="WP_188426823.1">
    <property type="nucleotide sequence ID" value="NZ_BMCH01000005.1"/>
</dbReference>
<sequence>MLETRKFQLRARLAANAVIFLAGMALATPVGAHAATGEGTTYHGNGDSMRCPSGIVRIAEIQTFVQNPQPHADPQPIGSASVEVCADNETKYIDIVTRGAPDDVANNGQQGHKSGVDGTIQIHGRTAQLNANIYIPLSDADYTQCARQDDSGQDGSCKPHAQVVSFTGTWVFSLGKWATFRTGADSAGSPVVIAARVLSGPVE</sequence>
<proteinExistence type="predicted"/>
<keyword evidence="3" id="KW-1185">Reference proteome</keyword>
<organism evidence="2 3">
    <name type="scientific">Asaia siamensis</name>
    <dbReference type="NCBI Taxonomy" id="110479"/>
    <lineage>
        <taxon>Bacteria</taxon>
        <taxon>Pseudomonadati</taxon>
        <taxon>Pseudomonadota</taxon>
        <taxon>Alphaproteobacteria</taxon>
        <taxon>Acetobacterales</taxon>
        <taxon>Acetobacteraceae</taxon>
        <taxon>Asaia</taxon>
    </lineage>
</organism>
<reference evidence="3" key="1">
    <citation type="journal article" date="2019" name="Int. J. Syst. Evol. Microbiol.">
        <title>The Global Catalogue of Microorganisms (GCM) 10K type strain sequencing project: providing services to taxonomists for standard genome sequencing and annotation.</title>
        <authorList>
            <consortium name="The Broad Institute Genomics Platform"/>
            <consortium name="The Broad Institute Genome Sequencing Center for Infectious Disease"/>
            <person name="Wu L."/>
            <person name="Ma J."/>
        </authorList>
    </citation>
    <scope>NUCLEOTIDE SEQUENCE [LARGE SCALE GENOMIC DNA]</scope>
    <source>
        <strain evidence="3">CCM 7132</strain>
    </source>
</reference>
<comment type="caution">
    <text evidence="2">The sequence shown here is derived from an EMBL/GenBank/DDBJ whole genome shotgun (WGS) entry which is preliminary data.</text>
</comment>
<feature type="chain" id="PRO_5046068460" description="Secreted protein" evidence="1">
    <location>
        <begin position="35"/>
        <end position="203"/>
    </location>
</feature>
<name>A0ABQ1M867_9PROT</name>
<evidence type="ECO:0008006" key="4">
    <source>
        <dbReference type="Google" id="ProtNLM"/>
    </source>
</evidence>
<feature type="signal peptide" evidence="1">
    <location>
        <begin position="1"/>
        <end position="34"/>
    </location>
</feature>
<gene>
    <name evidence="2" type="ORF">GCM10007207_22120</name>
</gene>
<evidence type="ECO:0000256" key="1">
    <source>
        <dbReference type="SAM" id="SignalP"/>
    </source>
</evidence>
<keyword evidence="1" id="KW-0732">Signal</keyword>
<dbReference type="EMBL" id="BMCH01000005">
    <property type="protein sequence ID" value="GGC36116.1"/>
    <property type="molecule type" value="Genomic_DNA"/>
</dbReference>
<dbReference type="Proteomes" id="UP000637769">
    <property type="component" value="Unassembled WGS sequence"/>
</dbReference>
<evidence type="ECO:0000313" key="3">
    <source>
        <dbReference type="Proteomes" id="UP000637769"/>
    </source>
</evidence>
<protein>
    <recommendedName>
        <fullName evidence="4">Secreted protein</fullName>
    </recommendedName>
</protein>